<evidence type="ECO:0000259" key="1">
    <source>
        <dbReference type="Pfam" id="PF01636"/>
    </source>
</evidence>
<dbReference type="AlphaFoldDB" id="A0A2S4KWJ2"/>
<evidence type="ECO:0000313" key="2">
    <source>
        <dbReference type="EMBL" id="POR34552.1"/>
    </source>
</evidence>
<dbReference type="SUPFAM" id="SSF56112">
    <property type="entry name" value="Protein kinase-like (PK-like)"/>
    <property type="match status" value="1"/>
</dbReference>
<organism evidence="2 3">
    <name type="scientific">Tolypocladium paradoxum</name>
    <dbReference type="NCBI Taxonomy" id="94208"/>
    <lineage>
        <taxon>Eukaryota</taxon>
        <taxon>Fungi</taxon>
        <taxon>Dikarya</taxon>
        <taxon>Ascomycota</taxon>
        <taxon>Pezizomycotina</taxon>
        <taxon>Sordariomycetes</taxon>
        <taxon>Hypocreomycetidae</taxon>
        <taxon>Hypocreales</taxon>
        <taxon>Ophiocordycipitaceae</taxon>
        <taxon>Tolypocladium</taxon>
    </lineage>
</organism>
<keyword evidence="3" id="KW-1185">Reference proteome</keyword>
<dbReference type="InterPro" id="IPR002575">
    <property type="entry name" value="Aminoglycoside_PTrfase"/>
</dbReference>
<dbReference type="Gene3D" id="3.90.1200.10">
    <property type="match status" value="1"/>
</dbReference>
<accession>A0A2S4KWJ2</accession>
<dbReference type="EMBL" id="PKSG01000515">
    <property type="protein sequence ID" value="POR34552.1"/>
    <property type="molecule type" value="Genomic_DNA"/>
</dbReference>
<dbReference type="CDD" id="cd05120">
    <property type="entry name" value="APH_ChoK_like"/>
    <property type="match status" value="1"/>
</dbReference>
<sequence>MPHGSFVGQGLCLGFAAGAAAVFLVPHLPVDLSILSAAFNKMKAPSGIVQHLDSREWTQRGREVTDDQLSQAEVLSASKHSKKKVLKIDSKTVVKLAPDLEMTEVDNLGFIHSRTTIPVPKILNAYVKEGYRYIVMEFLEGEKLESAWPNLSVEDRESICSELHEYLGQMRNIPAPKALIGSVSGGPAIDRRSLGAVKGGPFACEEEFNKWQLEQLRDNTPRLNQDMYAAMHRTDHKIVFSHGDLGFHNMLVRDGHITAILDWEYAGWFPEHWDFCKSLQFLAGTDEHYQFSKKAFGKTYLGEFYMDTWFTREVKHGGW</sequence>
<name>A0A2S4KWJ2_9HYPO</name>
<reference evidence="2 3" key="1">
    <citation type="submission" date="2018-01" db="EMBL/GenBank/DDBJ databases">
        <title>Harnessing the power of phylogenomics to disentangle the directionality and signatures of interkingdom host jumping in the parasitic fungal genus Tolypocladium.</title>
        <authorList>
            <person name="Quandt C.A."/>
            <person name="Patterson W."/>
            <person name="Spatafora J.W."/>
        </authorList>
    </citation>
    <scope>NUCLEOTIDE SEQUENCE [LARGE SCALE GENOMIC DNA]</scope>
    <source>
        <strain evidence="2 3">NRBC 100945</strain>
    </source>
</reference>
<comment type="caution">
    <text evidence="2">The sequence shown here is derived from an EMBL/GenBank/DDBJ whole genome shotgun (WGS) entry which is preliminary data.</text>
</comment>
<dbReference type="Pfam" id="PF01636">
    <property type="entry name" value="APH"/>
    <property type="match status" value="1"/>
</dbReference>
<dbReference type="Proteomes" id="UP000237481">
    <property type="component" value="Unassembled WGS sequence"/>
</dbReference>
<dbReference type="InterPro" id="IPR011009">
    <property type="entry name" value="Kinase-like_dom_sf"/>
</dbReference>
<gene>
    <name evidence="2" type="ORF">TPAR_05304</name>
</gene>
<evidence type="ECO:0000313" key="3">
    <source>
        <dbReference type="Proteomes" id="UP000237481"/>
    </source>
</evidence>
<protein>
    <recommendedName>
        <fullName evidence="1">Aminoglycoside phosphotransferase domain-containing protein</fullName>
    </recommendedName>
</protein>
<feature type="domain" description="Aminoglycoside phosphotransferase" evidence="1">
    <location>
        <begin position="83"/>
        <end position="281"/>
    </location>
</feature>
<dbReference type="PANTHER" id="PTHR21310">
    <property type="entry name" value="AMINOGLYCOSIDE PHOSPHOTRANSFERASE-RELATED-RELATED"/>
    <property type="match status" value="1"/>
</dbReference>
<dbReference type="InterPro" id="IPR051678">
    <property type="entry name" value="AGP_Transferase"/>
</dbReference>
<proteinExistence type="predicted"/>
<dbReference type="OrthoDB" id="2906425at2759"/>
<dbReference type="PANTHER" id="PTHR21310:SF58">
    <property type="entry name" value="AMINOGLYCOSIDE PHOSPHOTRANSFERASE DOMAIN-CONTAINING PROTEIN"/>
    <property type="match status" value="1"/>
</dbReference>
<dbReference type="STRING" id="94208.A0A2S4KWJ2"/>